<feature type="compositionally biased region" description="Low complexity" evidence="1">
    <location>
        <begin position="49"/>
        <end position="63"/>
    </location>
</feature>
<organism evidence="3 4">
    <name type="scientific">Clonostachys rhizophaga</name>
    <dbReference type="NCBI Taxonomy" id="160324"/>
    <lineage>
        <taxon>Eukaryota</taxon>
        <taxon>Fungi</taxon>
        <taxon>Dikarya</taxon>
        <taxon>Ascomycota</taxon>
        <taxon>Pezizomycotina</taxon>
        <taxon>Sordariomycetes</taxon>
        <taxon>Hypocreomycetidae</taxon>
        <taxon>Hypocreales</taxon>
        <taxon>Bionectriaceae</taxon>
        <taxon>Clonostachys</taxon>
    </lineage>
</organism>
<feature type="region of interest" description="Disordered" evidence="1">
    <location>
        <begin position="1"/>
        <end position="68"/>
    </location>
</feature>
<dbReference type="GO" id="GO:0016020">
    <property type="term" value="C:membrane"/>
    <property type="evidence" value="ECO:0007669"/>
    <property type="project" value="InterPro"/>
</dbReference>
<keyword evidence="2" id="KW-0812">Transmembrane</keyword>
<keyword evidence="4" id="KW-1185">Reference proteome</keyword>
<keyword evidence="2" id="KW-0472">Membrane</keyword>
<gene>
    <name evidence="3" type="ORF">CRHIZ90672A_00017200</name>
</gene>
<dbReference type="GO" id="GO:0043332">
    <property type="term" value="C:mating projection tip"/>
    <property type="evidence" value="ECO:0007669"/>
    <property type="project" value="TreeGrafter"/>
</dbReference>
<accession>A0A9N9YGG6</accession>
<feature type="transmembrane region" description="Helical" evidence="2">
    <location>
        <begin position="315"/>
        <end position="345"/>
    </location>
</feature>
<dbReference type="Pfam" id="PF12351">
    <property type="entry name" value="Fig1"/>
    <property type="match status" value="1"/>
</dbReference>
<dbReference type="PANTHER" id="PTHR28092">
    <property type="entry name" value="FACTOR-INDUCED GENE 1 PROTEIN"/>
    <property type="match status" value="1"/>
</dbReference>
<dbReference type="PANTHER" id="PTHR28092:SF1">
    <property type="entry name" value="FACTOR-INDUCED GENE 1 PROTEIN"/>
    <property type="match status" value="1"/>
</dbReference>
<feature type="transmembrane region" description="Helical" evidence="2">
    <location>
        <begin position="267"/>
        <end position="286"/>
    </location>
</feature>
<evidence type="ECO:0000313" key="3">
    <source>
        <dbReference type="EMBL" id="CAH0020258.1"/>
    </source>
</evidence>
<evidence type="ECO:0000313" key="4">
    <source>
        <dbReference type="Proteomes" id="UP000696573"/>
    </source>
</evidence>
<proteinExistence type="predicted"/>
<feature type="transmembrane region" description="Helical" evidence="2">
    <location>
        <begin position="228"/>
        <end position="247"/>
    </location>
</feature>
<dbReference type="AlphaFoldDB" id="A0A9N9YGG6"/>
<protein>
    <submittedName>
        <fullName evidence="3">Uncharacterized protein</fullName>
    </submittedName>
</protein>
<keyword evidence="2" id="KW-1133">Transmembrane helix</keyword>
<feature type="compositionally biased region" description="Acidic residues" evidence="1">
    <location>
        <begin position="19"/>
        <end position="35"/>
    </location>
</feature>
<feature type="compositionally biased region" description="Basic residues" evidence="1">
    <location>
        <begin position="1"/>
        <end position="10"/>
    </location>
</feature>
<dbReference type="OrthoDB" id="3550957at2759"/>
<dbReference type="EMBL" id="CABFNQ020000639">
    <property type="protein sequence ID" value="CAH0020258.1"/>
    <property type="molecule type" value="Genomic_DNA"/>
</dbReference>
<dbReference type="InterPro" id="IPR033481">
    <property type="entry name" value="Dni1/Fig1"/>
</dbReference>
<evidence type="ECO:0000256" key="1">
    <source>
        <dbReference type="SAM" id="MobiDB-lite"/>
    </source>
</evidence>
<reference evidence="3" key="1">
    <citation type="submission" date="2021-10" db="EMBL/GenBank/DDBJ databases">
        <authorList>
            <person name="Piombo E."/>
        </authorList>
    </citation>
    <scope>NUCLEOTIDE SEQUENCE</scope>
</reference>
<dbReference type="Proteomes" id="UP000696573">
    <property type="component" value="Unassembled WGS sequence"/>
</dbReference>
<sequence length="351" mass="38248">MLSAWRRWRRPPTPSTEPESTEPETEDTEEEDQDESVFSGEMTPADTLSDTTGASTAETTSTDPPDEYPVPILGYHHVLMIISAISLVALGLTLGGCSRTGTLQNFHLLSISARPDIAPMDARSPLMLNDTLPDILHQWTLKGVDEPMRAEAVQVGYWSICVKLHQGDWQCRLRQPAAHIADPLGIVEAAFDFQKHVTSFVLLYVTVNITAYCDTHLHQAESANLSSYYRILGVVFTLSNLVVLLLFPGWNTPDDGSDEPKPYPSSQYATVLVLTNGLAGAMLYIGMAWQQIAIASAGTIIEGLRYGSVEVQIGITAAVLGWLGVFLSCLCMLGGILMGVSLHLVDELSQD</sequence>
<name>A0A9N9YGG6_9HYPO</name>
<comment type="caution">
    <text evidence="3">The sequence shown here is derived from an EMBL/GenBank/DDBJ whole genome shotgun (WGS) entry which is preliminary data.</text>
</comment>
<feature type="transmembrane region" description="Helical" evidence="2">
    <location>
        <begin position="74"/>
        <end position="94"/>
    </location>
</feature>
<evidence type="ECO:0000256" key="2">
    <source>
        <dbReference type="SAM" id="Phobius"/>
    </source>
</evidence>
<dbReference type="GO" id="GO:0000747">
    <property type="term" value="P:conjugation with cellular fusion"/>
    <property type="evidence" value="ECO:0007669"/>
    <property type="project" value="TreeGrafter"/>
</dbReference>